<dbReference type="Pfam" id="PF12697">
    <property type="entry name" value="Abhydrolase_6"/>
    <property type="match status" value="1"/>
</dbReference>
<evidence type="ECO:0000313" key="3">
    <source>
        <dbReference type="EMBL" id="UXY24070.1"/>
    </source>
</evidence>
<keyword evidence="3" id="KW-0378">Hydrolase</keyword>
<dbReference type="GO" id="GO:0016787">
    <property type="term" value="F:hydrolase activity"/>
    <property type="evidence" value="ECO:0007669"/>
    <property type="project" value="UniProtKB-KW"/>
</dbReference>
<feature type="chain" id="PRO_5045504521" evidence="1">
    <location>
        <begin position="25"/>
        <end position="276"/>
    </location>
</feature>
<dbReference type="InterPro" id="IPR000073">
    <property type="entry name" value="AB_hydrolase_1"/>
</dbReference>
<protein>
    <submittedName>
        <fullName evidence="3">Alpha/beta hydrolase</fullName>
    </submittedName>
</protein>
<dbReference type="PANTHER" id="PTHR37017">
    <property type="entry name" value="AB HYDROLASE-1 DOMAIN-CONTAINING PROTEIN-RELATED"/>
    <property type="match status" value="1"/>
</dbReference>
<dbReference type="RefSeq" id="WP_263234302.1">
    <property type="nucleotide sequence ID" value="NZ_CP106793.1"/>
</dbReference>
<dbReference type="InterPro" id="IPR052897">
    <property type="entry name" value="Sec-Metab_Biosynth_Hydrolase"/>
</dbReference>
<gene>
    <name evidence="3" type="ORF">N8I84_39220</name>
</gene>
<organism evidence="3 4">
    <name type="scientific">Streptomyces cynarae</name>
    <dbReference type="NCBI Taxonomy" id="2981134"/>
    <lineage>
        <taxon>Bacteria</taxon>
        <taxon>Bacillati</taxon>
        <taxon>Actinomycetota</taxon>
        <taxon>Actinomycetes</taxon>
        <taxon>Kitasatosporales</taxon>
        <taxon>Streptomycetaceae</taxon>
        <taxon>Streptomyces</taxon>
    </lineage>
</organism>
<sequence>MSIAAVTAVAGLATAAALVQSAQASSPAVQHQKPTVVLVHGALADSSSWSSVTKQLQHDGYRVVAPANPLRSLSGDANYLAAYLKTISGPIVLVGHSYGGSVISEAAAGNSDVRALVYIAALAPAKGETAFQLVTKFPGTRITDDPKAPVPTALNAVPYTEGGTTQVDLYLKPDKFRDVFLSDRVSAGEAAVLAAAQRPVTAEALSEPSGTPAWRTTPSWYLVANDDHVIPSAAQRYMAARAHAHTSGVNAPHDVLLTNPNAVSKVILNAAHSVGR</sequence>
<dbReference type="InterPro" id="IPR029058">
    <property type="entry name" value="AB_hydrolase_fold"/>
</dbReference>
<evidence type="ECO:0000259" key="2">
    <source>
        <dbReference type="Pfam" id="PF12697"/>
    </source>
</evidence>
<proteinExistence type="predicted"/>
<accession>A0ABY6EBL3</accession>
<evidence type="ECO:0000256" key="1">
    <source>
        <dbReference type="SAM" id="SignalP"/>
    </source>
</evidence>
<dbReference type="Proteomes" id="UP001061298">
    <property type="component" value="Chromosome"/>
</dbReference>
<dbReference type="EMBL" id="CP106793">
    <property type="protein sequence ID" value="UXY24070.1"/>
    <property type="molecule type" value="Genomic_DNA"/>
</dbReference>
<dbReference type="SUPFAM" id="SSF53474">
    <property type="entry name" value="alpha/beta-Hydrolases"/>
    <property type="match status" value="1"/>
</dbReference>
<keyword evidence="4" id="KW-1185">Reference proteome</keyword>
<name>A0ABY6EBL3_9ACTN</name>
<reference evidence="3" key="1">
    <citation type="submission" date="2022-10" db="EMBL/GenBank/DDBJ databases">
        <authorList>
            <person name="Mo P."/>
        </authorList>
    </citation>
    <scope>NUCLEOTIDE SEQUENCE</scope>
    <source>
        <strain evidence="3">HUAS 13-4</strain>
    </source>
</reference>
<feature type="domain" description="AB hydrolase-1" evidence="2">
    <location>
        <begin position="36"/>
        <end position="263"/>
    </location>
</feature>
<keyword evidence="1" id="KW-0732">Signal</keyword>
<dbReference type="PANTHER" id="PTHR37017:SF11">
    <property type="entry name" value="ESTERASE_LIPASE_THIOESTERASE DOMAIN-CONTAINING PROTEIN"/>
    <property type="match status" value="1"/>
</dbReference>
<dbReference type="Gene3D" id="3.40.50.1820">
    <property type="entry name" value="alpha/beta hydrolase"/>
    <property type="match status" value="1"/>
</dbReference>
<evidence type="ECO:0000313" key="4">
    <source>
        <dbReference type="Proteomes" id="UP001061298"/>
    </source>
</evidence>
<feature type="signal peptide" evidence="1">
    <location>
        <begin position="1"/>
        <end position="24"/>
    </location>
</feature>